<sequence>DAHPPPPTLPVPLPQDDAELETARRQARLQLDLDPQTDAYVLALPATLPVRYAALLTVINALTAFVARYPNPHPLLVVAAQDGGNELGWLLRRAIRQLPVGGGAEGG</sequence>
<evidence type="ECO:0000313" key="2">
    <source>
        <dbReference type="Proteomes" id="UP000297989"/>
    </source>
</evidence>
<dbReference type="Proteomes" id="UP000297989">
    <property type="component" value="Unassembled WGS sequence"/>
</dbReference>
<proteinExistence type="predicted"/>
<dbReference type="EMBL" id="PYKK01001502">
    <property type="protein sequence ID" value="TGD21756.1"/>
    <property type="molecule type" value="Genomic_DNA"/>
</dbReference>
<comment type="caution">
    <text evidence="1">The sequence shown here is derived from an EMBL/GenBank/DDBJ whole genome shotgun (WGS) entry which is preliminary data.</text>
</comment>
<evidence type="ECO:0000313" key="1">
    <source>
        <dbReference type="EMBL" id="TGD21756.1"/>
    </source>
</evidence>
<feature type="non-terminal residue" evidence="1">
    <location>
        <position position="107"/>
    </location>
</feature>
<reference evidence="1 2" key="1">
    <citation type="submission" date="2018-03" db="EMBL/GenBank/DDBJ databases">
        <title>Non-Typhoidal Salmonella genome sequencing and assembly.</title>
        <authorList>
            <person name="Matchawe C."/>
        </authorList>
    </citation>
    <scope>NUCLEOTIDE SEQUENCE [LARGE SCALE GENOMIC DNA]</scope>
    <source>
        <strain evidence="1 2">8EV</strain>
    </source>
</reference>
<dbReference type="InterPro" id="IPR009377">
    <property type="entry name" value="EutA"/>
</dbReference>
<feature type="non-terminal residue" evidence="1">
    <location>
        <position position="1"/>
    </location>
</feature>
<dbReference type="Pfam" id="PF06277">
    <property type="entry name" value="EutA"/>
    <property type="match status" value="1"/>
</dbReference>
<gene>
    <name evidence="1" type="primary">eutA</name>
    <name evidence="1" type="ORF">C9F10_21805</name>
</gene>
<name>A0A659RZL2_SALET</name>
<protein>
    <submittedName>
        <fullName evidence="1">Ethanolamine utilization protein EutA</fullName>
    </submittedName>
</protein>
<accession>A0A659RZL2</accession>
<dbReference type="AlphaFoldDB" id="A0A659RZL2"/>
<organism evidence="1 2">
    <name type="scientific">Salmonella enterica subsp. enterica serovar Poona</name>
    <dbReference type="NCBI Taxonomy" id="436295"/>
    <lineage>
        <taxon>Bacteria</taxon>
        <taxon>Pseudomonadati</taxon>
        <taxon>Pseudomonadota</taxon>
        <taxon>Gammaproteobacteria</taxon>
        <taxon>Enterobacterales</taxon>
        <taxon>Enterobacteriaceae</taxon>
        <taxon>Salmonella</taxon>
    </lineage>
</organism>